<accession>A0A0C2Y014</accession>
<organism evidence="1 2">
    <name type="scientific">Hebeloma cylindrosporum</name>
    <dbReference type="NCBI Taxonomy" id="76867"/>
    <lineage>
        <taxon>Eukaryota</taxon>
        <taxon>Fungi</taxon>
        <taxon>Dikarya</taxon>
        <taxon>Basidiomycota</taxon>
        <taxon>Agaricomycotina</taxon>
        <taxon>Agaricomycetes</taxon>
        <taxon>Agaricomycetidae</taxon>
        <taxon>Agaricales</taxon>
        <taxon>Agaricineae</taxon>
        <taxon>Hymenogastraceae</taxon>
        <taxon>Hebeloma</taxon>
    </lineage>
</organism>
<dbReference type="EMBL" id="KN831776">
    <property type="protein sequence ID" value="KIM43178.1"/>
    <property type="molecule type" value="Genomic_DNA"/>
</dbReference>
<keyword evidence="2" id="KW-1185">Reference proteome</keyword>
<evidence type="ECO:0000313" key="1">
    <source>
        <dbReference type="EMBL" id="KIM43178.1"/>
    </source>
</evidence>
<dbReference type="AlphaFoldDB" id="A0A0C2Y014"/>
<sequence length="55" mass="5951">MMTPELGGKLGAPPGVTVITTFFVLPRFSVCSGHTEMYPRKGSRLDLELQNPEGS</sequence>
<reference evidence="2" key="2">
    <citation type="submission" date="2015-01" db="EMBL/GenBank/DDBJ databases">
        <title>Evolutionary Origins and Diversification of the Mycorrhizal Mutualists.</title>
        <authorList>
            <consortium name="DOE Joint Genome Institute"/>
            <consortium name="Mycorrhizal Genomics Consortium"/>
            <person name="Kohler A."/>
            <person name="Kuo A."/>
            <person name="Nagy L.G."/>
            <person name="Floudas D."/>
            <person name="Copeland A."/>
            <person name="Barry K.W."/>
            <person name="Cichocki N."/>
            <person name="Veneault-Fourrey C."/>
            <person name="LaButti K."/>
            <person name="Lindquist E.A."/>
            <person name="Lipzen A."/>
            <person name="Lundell T."/>
            <person name="Morin E."/>
            <person name="Murat C."/>
            <person name="Riley R."/>
            <person name="Ohm R."/>
            <person name="Sun H."/>
            <person name="Tunlid A."/>
            <person name="Henrissat B."/>
            <person name="Grigoriev I.V."/>
            <person name="Hibbett D.S."/>
            <person name="Martin F."/>
        </authorList>
    </citation>
    <scope>NUCLEOTIDE SEQUENCE [LARGE SCALE GENOMIC DNA]</scope>
    <source>
        <strain evidence="2">h7</strain>
    </source>
</reference>
<gene>
    <name evidence="1" type="ORF">M413DRAFT_443990</name>
</gene>
<dbReference type="Proteomes" id="UP000053424">
    <property type="component" value="Unassembled WGS sequence"/>
</dbReference>
<protein>
    <submittedName>
        <fullName evidence="1">Uncharacterized protein</fullName>
    </submittedName>
</protein>
<dbReference type="HOGENOM" id="CLU_3032597_0_0_1"/>
<reference evidence="1 2" key="1">
    <citation type="submission" date="2014-04" db="EMBL/GenBank/DDBJ databases">
        <authorList>
            <consortium name="DOE Joint Genome Institute"/>
            <person name="Kuo A."/>
            <person name="Gay G."/>
            <person name="Dore J."/>
            <person name="Kohler A."/>
            <person name="Nagy L.G."/>
            <person name="Floudas D."/>
            <person name="Copeland A."/>
            <person name="Barry K.W."/>
            <person name="Cichocki N."/>
            <person name="Veneault-Fourrey C."/>
            <person name="LaButti K."/>
            <person name="Lindquist E.A."/>
            <person name="Lipzen A."/>
            <person name="Lundell T."/>
            <person name="Morin E."/>
            <person name="Murat C."/>
            <person name="Sun H."/>
            <person name="Tunlid A."/>
            <person name="Henrissat B."/>
            <person name="Grigoriev I.V."/>
            <person name="Hibbett D.S."/>
            <person name="Martin F."/>
            <person name="Nordberg H.P."/>
            <person name="Cantor M.N."/>
            <person name="Hua S.X."/>
        </authorList>
    </citation>
    <scope>NUCLEOTIDE SEQUENCE [LARGE SCALE GENOMIC DNA]</scope>
    <source>
        <strain evidence="2">h7</strain>
    </source>
</reference>
<evidence type="ECO:0000313" key="2">
    <source>
        <dbReference type="Proteomes" id="UP000053424"/>
    </source>
</evidence>
<name>A0A0C2Y014_HEBCY</name>
<proteinExistence type="predicted"/>